<keyword evidence="3" id="KW-1185">Reference proteome</keyword>
<dbReference type="OrthoDB" id="1688888at2"/>
<dbReference type="STRING" id="192903.SAMN04488513_1174"/>
<name>A0A1M6NZM5_9FLAO</name>
<gene>
    <name evidence="2" type="ORF">SAMN04488513_1174</name>
</gene>
<feature type="domain" description="Novel STAND NTPase 5" evidence="1">
    <location>
        <begin position="322"/>
        <end position="466"/>
    </location>
</feature>
<dbReference type="Pfam" id="PF13289">
    <property type="entry name" value="SIR2_2"/>
    <property type="match status" value="1"/>
</dbReference>
<reference evidence="3" key="1">
    <citation type="submission" date="2016-11" db="EMBL/GenBank/DDBJ databases">
        <authorList>
            <person name="Varghese N."/>
            <person name="Submissions S."/>
        </authorList>
    </citation>
    <scope>NUCLEOTIDE SEQUENCE [LARGE SCALE GENOMIC DNA]</scope>
    <source>
        <strain evidence="3">DSM 19858</strain>
    </source>
</reference>
<evidence type="ECO:0000313" key="2">
    <source>
        <dbReference type="EMBL" id="SHK01179.1"/>
    </source>
</evidence>
<organism evidence="2 3">
    <name type="scientific">Pseudozobellia thermophila</name>
    <dbReference type="NCBI Taxonomy" id="192903"/>
    <lineage>
        <taxon>Bacteria</taxon>
        <taxon>Pseudomonadati</taxon>
        <taxon>Bacteroidota</taxon>
        <taxon>Flavobacteriia</taxon>
        <taxon>Flavobacteriales</taxon>
        <taxon>Flavobacteriaceae</taxon>
        <taxon>Pseudozobellia</taxon>
    </lineage>
</organism>
<dbReference type="SUPFAM" id="SSF52540">
    <property type="entry name" value="P-loop containing nucleoside triphosphate hydrolases"/>
    <property type="match status" value="1"/>
</dbReference>
<dbReference type="RefSeq" id="WP_072995767.1">
    <property type="nucleotide sequence ID" value="NZ_FQYU01000017.1"/>
</dbReference>
<dbReference type="InterPro" id="IPR057574">
    <property type="entry name" value="nSTAND_NTPase5_dom"/>
</dbReference>
<dbReference type="Pfam" id="PF25199">
    <property type="entry name" value="nSTAND_NTPase5"/>
    <property type="match status" value="1"/>
</dbReference>
<dbReference type="EMBL" id="FQYU01000017">
    <property type="protein sequence ID" value="SHK01179.1"/>
    <property type="molecule type" value="Genomic_DNA"/>
</dbReference>
<dbReference type="Gene3D" id="1.25.40.10">
    <property type="entry name" value="Tetratricopeptide repeat domain"/>
    <property type="match status" value="1"/>
</dbReference>
<accession>A0A1M6NZM5</accession>
<evidence type="ECO:0000313" key="3">
    <source>
        <dbReference type="Proteomes" id="UP000184543"/>
    </source>
</evidence>
<protein>
    <submittedName>
        <fullName evidence="2">SIR2-like domain-containing protein</fullName>
    </submittedName>
</protein>
<sequence>MFKKDDEKYLIRQLSSNKVVLFLGSGFSFDAKNKNNENFPTGWKLGKKIWEFLEIDGDYDDTSLPEMYQAFMQAGIKKHLKKEFLESNLLSSEIPDQYRKITLPYWFKIYTTNIDDILTKSYRKENKSIEELQYPLDQYSERDQSLERNQIIYLHGKLPCDPDEVIFSPQQYAKAQLTHEPLYGQFVYDYSILPTIFIGTELNEPLFERYIVARDARFGLKERRPKSFLITPSLSPIKVSNLKTNYNVHHISGTTGDFLNWLTSIQDKLPTKEEILKKTFPNLLSIFEYAEIANISKKSIVQFAKCFNRVPTESRPIQERSGFLTGTSPRWNDILLNLDVPRTISNKIVESSETYLTSKKKDEKTKVISIIGYAGSGKSTILKRVGFSLSQKGRTVFLSYSDFIPRKDEIIDVLSAIDERAVLIFDNSKNVITQLPWLIKSLNQELEYTPLIILSIRTNYIDLLQQYINPDVAINEEFKIPNLDDDEINLIIAKLDDYNLLGKLSGMSSYKRIKEFKNRAHRQILIAMKEATNGNSFNEIIKDEFKSLKPYEAKVLTLCIALNTELGFTNSKQDFVGFSKSPQNEALGYLETVLQGTVISVGSTNNRFMLRHRILADYIIKYCVEPNILKEAYIRVLSVLAPELIESRGPSRIFNLYKALINHAQLYRRFKSDINLARDVYESITEYFKSDHHFWLQYGSLEVEGKGGDLKLAENYISQAESLSPNSTYVKTAKCNLLYKQALASENEHSALEYKTEADAIAQSLILEIGKEEQIAYHIYCAGRYRYITKWINNKSDKKKALDELNSTVKTGLTFHPFSKKLKTASDAIKRAYIQMGLQKELEDPELPEFL</sequence>
<evidence type="ECO:0000259" key="1">
    <source>
        <dbReference type="Pfam" id="PF25199"/>
    </source>
</evidence>
<proteinExistence type="predicted"/>
<dbReference type="InterPro" id="IPR027417">
    <property type="entry name" value="P-loop_NTPase"/>
</dbReference>
<dbReference type="InterPro" id="IPR011990">
    <property type="entry name" value="TPR-like_helical_dom_sf"/>
</dbReference>
<dbReference type="Proteomes" id="UP000184543">
    <property type="component" value="Unassembled WGS sequence"/>
</dbReference>
<dbReference type="AlphaFoldDB" id="A0A1M6NZM5"/>